<evidence type="ECO:0000256" key="1">
    <source>
        <dbReference type="SAM" id="MobiDB-lite"/>
    </source>
</evidence>
<organism evidence="3 4">
    <name type="scientific">Elysia marginata</name>
    <dbReference type="NCBI Taxonomy" id="1093978"/>
    <lineage>
        <taxon>Eukaryota</taxon>
        <taxon>Metazoa</taxon>
        <taxon>Spiralia</taxon>
        <taxon>Lophotrochozoa</taxon>
        <taxon>Mollusca</taxon>
        <taxon>Gastropoda</taxon>
        <taxon>Heterobranchia</taxon>
        <taxon>Euthyneura</taxon>
        <taxon>Panpulmonata</taxon>
        <taxon>Sacoglossa</taxon>
        <taxon>Placobranchoidea</taxon>
        <taxon>Plakobranchidae</taxon>
        <taxon>Elysia</taxon>
    </lineage>
</organism>
<sequence length="627" mass="68521">MVSVRRNEELWTSRTWHYPWKTIQHKSTDMRENDKGWRQLQESDTDTTNLKPNSKQYDNLTFRRKRKSLTNGYSIPYRYGDTMDDAPTSLKSVYRGRLYDHSFEDFGGDSSYAVHPDEQEAKVQEEEIESGVAEVRKIPECHYETISLFKPKAAAQTSDAHHGDADDKNTFKGDYHEDPVYHSGVEDRRFTQDHEGLSQSRYVNIEFDDRGGGSDNDDDEEVDDDESIFKPIHGRESSSGIGSTDVIHSDTSQEKDEGKFQGLFEALESFNKFFENMPPNEADDGDDPTTESAGEAILSARVNSIDTSERKDGVENTGDKVAGNQEDGNTWVWATYKETQGNHSKQSGLYKAHIETTTVVLPYRVAVHMREKADGGSGISPAARVMHAGMELDPSFARLHTTTKDGITEDIIYAGSGCHYDNSEDCSVIGSGTGDEIITGVVVVTTTTTTPRPSTTARPTPPCKGHDCESSSRLRLTPGPGTTRSPKDLGSGSGSGLGKGSASGDGNGYSVNGPRGADKDGLNGHQIVDNYDEDSTAEPGKQTDKGGSSINLGLILGVLGSVLLAVIVLAIAFCKLRSRDEGTYKVDETQNFSALHSKKTQGNGAMASGSESGGKRGKKKDVKEWYV</sequence>
<evidence type="ECO:0000256" key="2">
    <source>
        <dbReference type="SAM" id="Phobius"/>
    </source>
</evidence>
<feature type="compositionally biased region" description="Low complexity" evidence="1">
    <location>
        <begin position="446"/>
        <end position="458"/>
    </location>
</feature>
<feature type="region of interest" description="Disordered" evidence="1">
    <location>
        <begin position="446"/>
        <end position="547"/>
    </location>
</feature>
<feature type="region of interest" description="Disordered" evidence="1">
    <location>
        <begin position="194"/>
        <end position="253"/>
    </location>
</feature>
<comment type="caution">
    <text evidence="3">The sequence shown here is derived from an EMBL/GenBank/DDBJ whole genome shotgun (WGS) entry which is preliminary data.</text>
</comment>
<feature type="compositionally biased region" description="Gly residues" evidence="1">
    <location>
        <begin position="491"/>
        <end position="507"/>
    </location>
</feature>
<feature type="region of interest" description="Disordered" evidence="1">
    <location>
        <begin position="595"/>
        <end position="627"/>
    </location>
</feature>
<dbReference type="AlphaFoldDB" id="A0AAV4EX83"/>
<dbReference type="EMBL" id="BMAT01007478">
    <property type="protein sequence ID" value="GFR65058.1"/>
    <property type="molecule type" value="Genomic_DNA"/>
</dbReference>
<keyword evidence="2" id="KW-1133">Transmembrane helix</keyword>
<feature type="transmembrane region" description="Helical" evidence="2">
    <location>
        <begin position="552"/>
        <end position="574"/>
    </location>
</feature>
<keyword evidence="2" id="KW-0472">Membrane</keyword>
<protein>
    <submittedName>
        <fullName evidence="3">Neurexin</fullName>
    </submittedName>
</protein>
<evidence type="ECO:0000313" key="4">
    <source>
        <dbReference type="Proteomes" id="UP000762676"/>
    </source>
</evidence>
<name>A0AAV4EX83_9GAST</name>
<gene>
    <name evidence="3" type="ORF">ElyMa_003646700</name>
</gene>
<reference evidence="3 4" key="1">
    <citation type="journal article" date="2021" name="Elife">
        <title>Chloroplast acquisition without the gene transfer in kleptoplastic sea slugs, Plakobranchus ocellatus.</title>
        <authorList>
            <person name="Maeda T."/>
            <person name="Takahashi S."/>
            <person name="Yoshida T."/>
            <person name="Shimamura S."/>
            <person name="Takaki Y."/>
            <person name="Nagai Y."/>
            <person name="Toyoda A."/>
            <person name="Suzuki Y."/>
            <person name="Arimoto A."/>
            <person name="Ishii H."/>
            <person name="Satoh N."/>
            <person name="Nishiyama T."/>
            <person name="Hasebe M."/>
            <person name="Maruyama T."/>
            <person name="Minagawa J."/>
            <person name="Obokata J."/>
            <person name="Shigenobu S."/>
        </authorList>
    </citation>
    <scope>NUCLEOTIDE SEQUENCE [LARGE SCALE GENOMIC DNA]</scope>
</reference>
<feature type="compositionally biased region" description="Acidic residues" evidence="1">
    <location>
        <begin position="215"/>
        <end position="226"/>
    </location>
</feature>
<keyword evidence="4" id="KW-1185">Reference proteome</keyword>
<feature type="compositionally biased region" description="Basic and acidic residues" evidence="1">
    <location>
        <begin position="159"/>
        <end position="180"/>
    </location>
</feature>
<dbReference type="Proteomes" id="UP000762676">
    <property type="component" value="Unassembled WGS sequence"/>
</dbReference>
<proteinExistence type="predicted"/>
<evidence type="ECO:0000313" key="3">
    <source>
        <dbReference type="EMBL" id="GFR65058.1"/>
    </source>
</evidence>
<keyword evidence="2" id="KW-0812">Transmembrane</keyword>
<accession>A0AAV4EX83</accession>
<feature type="region of interest" description="Disordered" evidence="1">
    <location>
        <begin position="157"/>
        <end position="180"/>
    </location>
</feature>